<dbReference type="RefSeq" id="WP_209970751.1">
    <property type="nucleotide sequence ID" value="NZ_JAGGLB010000003.1"/>
</dbReference>
<name>A0ABS4IQZ0_9BACL</name>
<gene>
    <name evidence="1" type="ORF">J2Z66_001586</name>
</gene>
<dbReference type="Proteomes" id="UP001519287">
    <property type="component" value="Unassembled WGS sequence"/>
</dbReference>
<sequence>MSWTEEQVKETATLVIEKASSDDAFRSLCLTDIYAAVKEATGKEVPQDFKINVVDGKGYHANIVLPEAKASADELSETELESVAGGSKSGANDFFGTVGNIAEDAARRTVNVAERAANRAIDQI</sequence>
<reference evidence="1 2" key="1">
    <citation type="submission" date="2021-03" db="EMBL/GenBank/DDBJ databases">
        <title>Genomic Encyclopedia of Type Strains, Phase IV (KMG-IV): sequencing the most valuable type-strain genomes for metagenomic binning, comparative biology and taxonomic classification.</title>
        <authorList>
            <person name="Goeker M."/>
        </authorList>
    </citation>
    <scope>NUCLEOTIDE SEQUENCE [LARGE SCALE GENOMIC DNA]</scope>
    <source>
        <strain evidence="1 2">DSM 26048</strain>
    </source>
</reference>
<keyword evidence="2" id="KW-1185">Reference proteome</keyword>
<accession>A0ABS4IQZ0</accession>
<evidence type="ECO:0008006" key="3">
    <source>
        <dbReference type="Google" id="ProtNLM"/>
    </source>
</evidence>
<dbReference type="Gene3D" id="3.90.330.10">
    <property type="entry name" value="Nitrile hydratase alpha /Thiocyanate hydrolase gamma"/>
    <property type="match status" value="1"/>
</dbReference>
<evidence type="ECO:0000313" key="1">
    <source>
        <dbReference type="EMBL" id="MBP1989988.1"/>
    </source>
</evidence>
<protein>
    <recommendedName>
        <fullName evidence="3">NHLP leader peptide family natural product</fullName>
    </recommendedName>
</protein>
<organism evidence="1 2">
    <name type="scientific">Paenibacillus eucommiae</name>
    <dbReference type="NCBI Taxonomy" id="1355755"/>
    <lineage>
        <taxon>Bacteria</taxon>
        <taxon>Bacillati</taxon>
        <taxon>Bacillota</taxon>
        <taxon>Bacilli</taxon>
        <taxon>Bacillales</taxon>
        <taxon>Paenibacillaceae</taxon>
        <taxon>Paenibacillus</taxon>
    </lineage>
</organism>
<proteinExistence type="predicted"/>
<comment type="caution">
    <text evidence="1">The sequence shown here is derived from an EMBL/GenBank/DDBJ whole genome shotgun (WGS) entry which is preliminary data.</text>
</comment>
<dbReference type="InterPro" id="IPR036648">
    <property type="entry name" value="CN_Hdrase_a/SCN_Hdrase_g_sf"/>
</dbReference>
<dbReference type="EMBL" id="JAGGLB010000003">
    <property type="protein sequence ID" value="MBP1989988.1"/>
    <property type="molecule type" value="Genomic_DNA"/>
</dbReference>
<evidence type="ECO:0000313" key="2">
    <source>
        <dbReference type="Proteomes" id="UP001519287"/>
    </source>
</evidence>
<dbReference type="SUPFAM" id="SSF56209">
    <property type="entry name" value="Nitrile hydratase alpha chain"/>
    <property type="match status" value="1"/>
</dbReference>